<dbReference type="AlphaFoldDB" id="A0AAP4D4A5"/>
<feature type="transmembrane region" description="Helical" evidence="1">
    <location>
        <begin position="85"/>
        <end position="112"/>
    </location>
</feature>
<keyword evidence="1" id="KW-1133">Transmembrane helix</keyword>
<evidence type="ECO:0000313" key="2">
    <source>
        <dbReference type="EMBL" id="MDK9363915.1"/>
    </source>
</evidence>
<keyword evidence="1" id="KW-0472">Membrane</keyword>
<accession>A0AAP4D4A5</accession>
<name>A0AAP4D4A5_9ENTR</name>
<dbReference type="RefSeq" id="WP_285149288.1">
    <property type="nucleotide sequence ID" value="NZ_JASSOM010000054.1"/>
</dbReference>
<sequence>MDTAKIKGYVSAVILITALTSSMVFFFNEGITSLKGIIDHAEYIYFDPKLICLFIALPSMLYLDLFFLCLILPFRKSTIKFMQKLMIPVTVYGVIAFAVGTIISIIISFSFLGTDYVKCHSTSIVSSGSSYAKSKEICIQKGSYGY</sequence>
<feature type="transmembrane region" description="Helical" evidence="1">
    <location>
        <begin position="9"/>
        <end position="28"/>
    </location>
</feature>
<evidence type="ECO:0000313" key="3">
    <source>
        <dbReference type="Proteomes" id="UP001223214"/>
    </source>
</evidence>
<dbReference type="Proteomes" id="UP001223214">
    <property type="component" value="Unassembled WGS sequence"/>
</dbReference>
<proteinExistence type="predicted"/>
<evidence type="ECO:0000256" key="1">
    <source>
        <dbReference type="SAM" id="Phobius"/>
    </source>
</evidence>
<reference evidence="2 3" key="1">
    <citation type="submission" date="2023-06" db="EMBL/GenBank/DDBJ databases">
        <title>Identification and characterization of antibiotic-resistant Gram-negative bacteria.</title>
        <authorList>
            <person name="Cho G.-S."/>
            <person name="Lee J."/>
            <person name="Tai E."/>
            <person name="Jeong S."/>
            <person name="Kim I."/>
            <person name="Kim B.-E."/>
            <person name="Jeong M.-I."/>
            <person name="Oh K.-K."/>
            <person name="Franz C.M.A.P."/>
        </authorList>
    </citation>
    <scope>NUCLEOTIDE SEQUENCE [LARGE SCALE GENOMIC DNA]</scope>
    <source>
        <strain evidence="2 3">V106_12</strain>
    </source>
</reference>
<dbReference type="EMBL" id="JASSOM010000054">
    <property type="protein sequence ID" value="MDK9363915.1"/>
    <property type="molecule type" value="Genomic_DNA"/>
</dbReference>
<feature type="transmembrane region" description="Helical" evidence="1">
    <location>
        <begin position="48"/>
        <end position="73"/>
    </location>
</feature>
<gene>
    <name evidence="2" type="ORF">QQF32_11965</name>
</gene>
<evidence type="ECO:0008006" key="4">
    <source>
        <dbReference type="Google" id="ProtNLM"/>
    </source>
</evidence>
<protein>
    <recommendedName>
        <fullName evidence="4">DUF1240 domain-containing protein</fullName>
    </recommendedName>
</protein>
<comment type="caution">
    <text evidence="2">The sequence shown here is derived from an EMBL/GenBank/DDBJ whole genome shotgun (WGS) entry which is preliminary data.</text>
</comment>
<keyword evidence="3" id="KW-1185">Reference proteome</keyword>
<keyword evidence="1" id="KW-0812">Transmembrane</keyword>
<organism evidence="2 3">
    <name type="scientific">Lelliottia wanjuensis</name>
    <dbReference type="NCBI Taxonomy" id="3050585"/>
    <lineage>
        <taxon>Bacteria</taxon>
        <taxon>Pseudomonadati</taxon>
        <taxon>Pseudomonadota</taxon>
        <taxon>Gammaproteobacteria</taxon>
        <taxon>Enterobacterales</taxon>
        <taxon>Enterobacteriaceae</taxon>
        <taxon>Lelliottia</taxon>
    </lineage>
</organism>